<dbReference type="PROSITE" id="PS50234">
    <property type="entry name" value="VWFA"/>
    <property type="match status" value="1"/>
</dbReference>
<feature type="signal peptide" evidence="3">
    <location>
        <begin position="1"/>
        <end position="36"/>
    </location>
</feature>
<dbReference type="InterPro" id="IPR002035">
    <property type="entry name" value="VWF_A"/>
</dbReference>
<name>A0A1S1MPD2_9MYCO</name>
<gene>
    <name evidence="5" type="ORF">BKN37_26315</name>
</gene>
<evidence type="ECO:0000313" key="6">
    <source>
        <dbReference type="Proteomes" id="UP000179734"/>
    </source>
</evidence>
<evidence type="ECO:0000256" key="2">
    <source>
        <dbReference type="SAM" id="Phobius"/>
    </source>
</evidence>
<keyword evidence="2" id="KW-1133">Transmembrane helix</keyword>
<keyword evidence="2" id="KW-0472">Membrane</keyword>
<keyword evidence="3" id="KW-0732">Signal</keyword>
<dbReference type="Gene3D" id="3.40.50.410">
    <property type="entry name" value="von Willebrand factor, type A domain"/>
    <property type="match status" value="1"/>
</dbReference>
<dbReference type="InterPro" id="IPR036465">
    <property type="entry name" value="vWFA_dom_sf"/>
</dbReference>
<evidence type="ECO:0000256" key="3">
    <source>
        <dbReference type="SAM" id="SignalP"/>
    </source>
</evidence>
<organism evidence="5 6">
    <name type="scientific">Mycobacterium talmoniae</name>
    <dbReference type="NCBI Taxonomy" id="1858794"/>
    <lineage>
        <taxon>Bacteria</taxon>
        <taxon>Bacillati</taxon>
        <taxon>Actinomycetota</taxon>
        <taxon>Actinomycetes</taxon>
        <taxon>Mycobacteriales</taxon>
        <taxon>Mycobacteriaceae</taxon>
        <taxon>Mycobacterium</taxon>
    </lineage>
</organism>
<dbReference type="EMBL" id="MLQM01000278">
    <property type="protein sequence ID" value="OHU86025.1"/>
    <property type="molecule type" value="Genomic_DNA"/>
</dbReference>
<dbReference type="RefSeq" id="WP_071030164.1">
    <property type="nucleotide sequence ID" value="NZ_MLQM01000278.1"/>
</dbReference>
<dbReference type="SUPFAM" id="SSF53300">
    <property type="entry name" value="vWA-like"/>
    <property type="match status" value="1"/>
</dbReference>
<proteinExistence type="predicted"/>
<feature type="region of interest" description="Disordered" evidence="1">
    <location>
        <begin position="852"/>
        <end position="895"/>
    </location>
</feature>
<dbReference type="PROSITE" id="PS51257">
    <property type="entry name" value="PROKAR_LIPOPROTEIN"/>
    <property type="match status" value="1"/>
</dbReference>
<evidence type="ECO:0000256" key="1">
    <source>
        <dbReference type="SAM" id="MobiDB-lite"/>
    </source>
</evidence>
<protein>
    <recommendedName>
        <fullName evidence="4">VWFA domain-containing protein</fullName>
    </recommendedName>
</protein>
<sequence>MGSRLVRCGSVLRLVAAAVLAFGFACSGWATGTAHAEGDTAGADRFGACLASQKAGDLLILVDESGSLKSTDAQAARVQAAKYLVDTLGRYADRTHSQLDVAIAGFSDSYTVRADWAPLSEASADSVKTNLDTLARRNDGLDTDYWLALDGARQTLASHTQGDPNRCQAISWFSDGKIDYSPRAGSKPYAPDVDLGTQAGVDEMINRATEGICRDGGVADQLRSDGIVMLAVGLGDQAASNADFDVMSAIATGTGLNGKSCGGIKKPKPGDFYPVSNIDQMLFAFDALNPDPHIDDTKPVCQQGQVCQEARHNFVLDRSVKAVNILGSGGLPGIVPYLISPSGQQLQLPKEEGKKQGTLDGMPVQFEWQSDSAQTVSIQSADSPQWPGQWAIVYVDTTGQHGDAVSRVNIHISTDIFPALQADPDSPWRAGQVMKGVKFGLVDGAGTPIDPATLAGDAVMSASLAVDGGAPVEVLTSVPKAAIGDPIDVDLTKVKAGAATLRMSLVITTAPAQDPQGAQIAPGTKLSPQQVDSPMQILPKVGLPVPGQHIDFGDVQGTKGATAQLEVTGPGCVWIADGEATKVVAGPEGIGTVSVTSSSSGPGNCLKVDKDQKATLPVTLHTDHDGHGGLNGSVPVHIAPQDKPDDAQTVDVTFSASMTKPLSTTNFVLVFIAALLLGPGIPLALLYAAKWYTGKIPGVPMLAERIPVEVDAGAVQRNGEPFAMADTDLVTPVPGLAGGARQLTVHGVQLSTVNGRSPFGTAQVKVAAPGYLSAGSDIPSTDASGVHAVLPLAVHGKWVLLHNPGGADNRAEVLLMVRGQSDVPERQKLYEDIERRLPDLLAGLRQRAAGANLLTGGGPPPSPFGAAAAGPPGADPFAAAGAAGPADPFAGAGAG</sequence>
<feature type="chain" id="PRO_5010305774" description="VWFA domain-containing protein" evidence="3">
    <location>
        <begin position="37"/>
        <end position="895"/>
    </location>
</feature>
<keyword evidence="2" id="KW-0812">Transmembrane</keyword>
<feature type="compositionally biased region" description="Low complexity" evidence="1">
    <location>
        <begin position="864"/>
        <end position="895"/>
    </location>
</feature>
<dbReference type="CDD" id="cd00198">
    <property type="entry name" value="vWFA"/>
    <property type="match status" value="1"/>
</dbReference>
<feature type="non-terminal residue" evidence="5">
    <location>
        <position position="895"/>
    </location>
</feature>
<reference evidence="5 6" key="1">
    <citation type="submission" date="2016-10" db="EMBL/GenBank/DDBJ databases">
        <title>Genome sequence of Mycobacterium talmonii.</title>
        <authorList>
            <person name="Greninger A.L."/>
            <person name="Elliott B."/>
            <person name="Vasireddy S."/>
            <person name="Vasireddy R."/>
        </authorList>
    </citation>
    <scope>NUCLEOTIDE SEQUENCE [LARGE SCALE GENOMIC DNA]</scope>
    <source>
        <strain evidence="6">NE-TNMC-100812</strain>
    </source>
</reference>
<accession>A0A1S1MPD2</accession>
<evidence type="ECO:0000313" key="5">
    <source>
        <dbReference type="EMBL" id="OHU86025.1"/>
    </source>
</evidence>
<dbReference type="Pfam" id="PF13519">
    <property type="entry name" value="VWA_2"/>
    <property type="match status" value="1"/>
</dbReference>
<dbReference type="Proteomes" id="UP000179734">
    <property type="component" value="Unassembled WGS sequence"/>
</dbReference>
<comment type="caution">
    <text evidence="5">The sequence shown here is derived from an EMBL/GenBank/DDBJ whole genome shotgun (WGS) entry which is preliminary data.</text>
</comment>
<feature type="transmembrane region" description="Helical" evidence="2">
    <location>
        <begin position="667"/>
        <end position="688"/>
    </location>
</feature>
<keyword evidence="6" id="KW-1185">Reference proteome</keyword>
<feature type="domain" description="VWFA" evidence="4">
    <location>
        <begin position="57"/>
        <end position="288"/>
    </location>
</feature>
<evidence type="ECO:0000259" key="4">
    <source>
        <dbReference type="PROSITE" id="PS50234"/>
    </source>
</evidence>
<dbReference type="AlphaFoldDB" id="A0A1S1MPD2"/>